<evidence type="ECO:0000313" key="2">
    <source>
        <dbReference type="Proteomes" id="UP000002383"/>
    </source>
</evidence>
<protein>
    <submittedName>
        <fullName evidence="1">Uncharacterized protein</fullName>
    </submittedName>
</protein>
<proteinExistence type="predicted"/>
<dbReference type="HOGENOM" id="CLU_2511670_0_0_6"/>
<dbReference type="STRING" id="396588.Tgr7_0422"/>
<accession>B8GL02</accession>
<gene>
    <name evidence="1" type="ordered locus">Tgr7_0422</name>
</gene>
<evidence type="ECO:0000313" key="1">
    <source>
        <dbReference type="EMBL" id="ACL71520.1"/>
    </source>
</evidence>
<dbReference type="Proteomes" id="UP000002383">
    <property type="component" value="Chromosome"/>
</dbReference>
<name>B8GL02_THISH</name>
<keyword evidence="2" id="KW-1185">Reference proteome</keyword>
<sequence length="85" mass="9477">MNAVELARVAGKAAFAEDPERPMEQALAQASRGDPGDALLAQAFRDGWDAAQDEYLAGLTPRGRTLYRFRLRDRLDSWRRQGALT</sequence>
<reference evidence="1 2" key="1">
    <citation type="journal article" date="2011" name="Stand. Genomic Sci.">
        <title>Complete genome sequence of 'Thioalkalivibrio sulfidophilus' HL-EbGr7.</title>
        <authorList>
            <person name="Muyzer G."/>
            <person name="Sorokin D.Y."/>
            <person name="Mavromatis K."/>
            <person name="Lapidus A."/>
            <person name="Clum A."/>
            <person name="Ivanova N."/>
            <person name="Pati A."/>
            <person name="d'Haeseleer P."/>
            <person name="Woyke T."/>
            <person name="Kyrpides N.C."/>
        </authorList>
    </citation>
    <scope>NUCLEOTIDE SEQUENCE [LARGE SCALE GENOMIC DNA]</scope>
    <source>
        <strain evidence="1 2">HL-EbGR7</strain>
    </source>
</reference>
<dbReference type="KEGG" id="tgr:Tgr7_0422"/>
<dbReference type="EMBL" id="CP001339">
    <property type="protein sequence ID" value="ACL71520.1"/>
    <property type="molecule type" value="Genomic_DNA"/>
</dbReference>
<dbReference type="RefSeq" id="WP_012637009.1">
    <property type="nucleotide sequence ID" value="NC_011901.1"/>
</dbReference>
<dbReference type="AlphaFoldDB" id="B8GL02"/>
<organism evidence="1 2">
    <name type="scientific">Thioalkalivibrio sulfidiphilus (strain HL-EbGR7)</name>
    <dbReference type="NCBI Taxonomy" id="396588"/>
    <lineage>
        <taxon>Bacteria</taxon>
        <taxon>Pseudomonadati</taxon>
        <taxon>Pseudomonadota</taxon>
        <taxon>Gammaproteobacteria</taxon>
        <taxon>Chromatiales</taxon>
        <taxon>Ectothiorhodospiraceae</taxon>
        <taxon>Thioalkalivibrio</taxon>
    </lineage>
</organism>